<evidence type="ECO:0000313" key="9">
    <source>
        <dbReference type="EMBL" id="MBO9155075.1"/>
    </source>
</evidence>
<dbReference type="PROSITE" id="PS52029">
    <property type="entry name" value="LD_TPASE"/>
    <property type="match status" value="1"/>
</dbReference>
<dbReference type="Pfam" id="PF20142">
    <property type="entry name" value="Scaffold"/>
    <property type="match status" value="1"/>
</dbReference>
<dbReference type="Gene3D" id="2.40.440.10">
    <property type="entry name" value="L,D-transpeptidase catalytic domain-like"/>
    <property type="match status" value="1"/>
</dbReference>
<evidence type="ECO:0000256" key="1">
    <source>
        <dbReference type="ARBA" id="ARBA00004752"/>
    </source>
</evidence>
<dbReference type="InterPro" id="IPR005490">
    <property type="entry name" value="LD_TPept_cat_dom"/>
</dbReference>
<keyword evidence="10" id="KW-1185">Reference proteome</keyword>
<feature type="active site" description="Proton donor/acceptor" evidence="7">
    <location>
        <position position="454"/>
    </location>
</feature>
<dbReference type="InterPro" id="IPR002477">
    <property type="entry name" value="Peptidoglycan-bd-like"/>
</dbReference>
<evidence type="ECO:0000256" key="7">
    <source>
        <dbReference type="PROSITE-ProRule" id="PRU01373"/>
    </source>
</evidence>
<dbReference type="InterPro" id="IPR052905">
    <property type="entry name" value="LD-transpeptidase_YkuD-like"/>
</dbReference>
<evidence type="ECO:0000256" key="2">
    <source>
        <dbReference type="ARBA" id="ARBA00005992"/>
    </source>
</evidence>
<evidence type="ECO:0000256" key="3">
    <source>
        <dbReference type="ARBA" id="ARBA00022679"/>
    </source>
</evidence>
<comment type="caution">
    <text evidence="9">The sequence shown here is derived from an EMBL/GenBank/DDBJ whole genome shotgun (WGS) entry which is preliminary data.</text>
</comment>
<gene>
    <name evidence="9" type="ORF">J7I43_22795</name>
</gene>
<dbReference type="PANTHER" id="PTHR41533">
    <property type="entry name" value="L,D-TRANSPEPTIDASE HI_1667-RELATED"/>
    <property type="match status" value="1"/>
</dbReference>
<evidence type="ECO:0000256" key="4">
    <source>
        <dbReference type="ARBA" id="ARBA00022960"/>
    </source>
</evidence>
<dbReference type="PROSITE" id="PS51257">
    <property type="entry name" value="PROKAR_LIPOPROTEIN"/>
    <property type="match status" value="1"/>
</dbReference>
<dbReference type="Pfam" id="PF03734">
    <property type="entry name" value="YkuD"/>
    <property type="match status" value="1"/>
</dbReference>
<evidence type="ECO:0000256" key="5">
    <source>
        <dbReference type="ARBA" id="ARBA00022984"/>
    </source>
</evidence>
<dbReference type="InterPro" id="IPR038063">
    <property type="entry name" value="Transpep_catalytic_dom"/>
</dbReference>
<dbReference type="Pfam" id="PF01471">
    <property type="entry name" value="PG_binding_1"/>
    <property type="match status" value="1"/>
</dbReference>
<evidence type="ECO:0000313" key="10">
    <source>
        <dbReference type="Proteomes" id="UP000679126"/>
    </source>
</evidence>
<comment type="similarity">
    <text evidence="2">Belongs to the YkuD family.</text>
</comment>
<evidence type="ECO:0000259" key="8">
    <source>
        <dbReference type="PROSITE" id="PS52029"/>
    </source>
</evidence>
<sequence length="551" mass="63216">MNYLKTGWVLLLIMTAAACGRKKGQPRQQEIVQNIRQLDEVVPEQVRERLEYVAGNEGVMEDSVPAFRLAALQYAYSEGKGAALWSKNGQAAQVTDSMMQWINAAGNYGLNPAHYHARALNDVQNHFRAGKDAQKDAALWAKMDVLLTDAFFKMSYHLHYGVAPRDSVTLRKDSLLSDTVLANLLQTALQNGNISAVLQQQEPFHPGYVALKEGVQQFSLQFGGMHWDTLPQQYYDTLLFKQQLAARLIQTGQLDSTGFTVTDSVKLKNAVRKFQKEFNIYPDGVAGKRTIQLLNKQPQDWLLQAALNLDRWRKLPDTLPGRYLLVNIPAFRLNVMEDTASVVESRVIVGTPRTRTPILNSVMTNFVLYPYWRVPYSIVFKEMLPQIKKNVGYLAEKNLEVVDRHGNVVSPDSVNWSKLGRNHFPYVLRQMDGLDNSLGILKFNFANKFSVYLHDTNNRSLFSNSNRALSHGCVRVQAWDSLAMYMIRNDPRPEMRDSVRAWLDNEEQRVYSMTNRLPIYIRYFTAEMREGRLQFYEDVYGEDKTLEKYFK</sequence>
<proteinExistence type="inferred from homology"/>
<name>A0ABS3YK61_9BACT</name>
<protein>
    <submittedName>
        <fullName evidence="9">L,D-transpeptidase family protein</fullName>
    </submittedName>
</protein>
<dbReference type="Proteomes" id="UP000679126">
    <property type="component" value="Unassembled WGS sequence"/>
</dbReference>
<dbReference type="Gene3D" id="1.10.101.10">
    <property type="entry name" value="PGBD-like superfamily/PGBD"/>
    <property type="match status" value="1"/>
</dbReference>
<accession>A0ABS3YK61</accession>
<feature type="domain" description="L,D-TPase catalytic" evidence="8">
    <location>
        <begin position="322"/>
        <end position="502"/>
    </location>
</feature>
<keyword evidence="4 7" id="KW-0133">Cell shape</keyword>
<organism evidence="9 10">
    <name type="scientific">Chitinophaga chungangae</name>
    <dbReference type="NCBI Taxonomy" id="2821488"/>
    <lineage>
        <taxon>Bacteria</taxon>
        <taxon>Pseudomonadati</taxon>
        <taxon>Bacteroidota</taxon>
        <taxon>Chitinophagia</taxon>
        <taxon>Chitinophagales</taxon>
        <taxon>Chitinophagaceae</taxon>
        <taxon>Chitinophaga</taxon>
    </lineage>
</organism>
<dbReference type="PANTHER" id="PTHR41533:SF2">
    <property type="entry name" value="BLR7131 PROTEIN"/>
    <property type="match status" value="1"/>
</dbReference>
<dbReference type="SUPFAM" id="SSF53955">
    <property type="entry name" value="Lysozyme-like"/>
    <property type="match status" value="1"/>
</dbReference>
<feature type="active site" description="Nucleophile" evidence="7">
    <location>
        <position position="473"/>
    </location>
</feature>
<keyword evidence="3" id="KW-0808">Transferase</keyword>
<keyword evidence="6 7" id="KW-0961">Cell wall biogenesis/degradation</keyword>
<reference evidence="10" key="1">
    <citation type="submission" date="2021-03" db="EMBL/GenBank/DDBJ databases">
        <title>Assistant Professor.</title>
        <authorList>
            <person name="Huq M.A."/>
        </authorList>
    </citation>
    <scope>NUCLEOTIDE SEQUENCE [LARGE SCALE GENOMIC DNA]</scope>
    <source>
        <strain evidence="10">MAH-28</strain>
    </source>
</reference>
<dbReference type="InterPro" id="IPR045380">
    <property type="entry name" value="LD_TPept_scaffold_dom"/>
</dbReference>
<dbReference type="CDD" id="cd16913">
    <property type="entry name" value="YkuD_like"/>
    <property type="match status" value="1"/>
</dbReference>
<dbReference type="RefSeq" id="WP_209148232.1">
    <property type="nucleotide sequence ID" value="NZ_JAGHKP010000004.1"/>
</dbReference>
<comment type="pathway">
    <text evidence="1 7">Cell wall biogenesis; peptidoglycan biosynthesis.</text>
</comment>
<dbReference type="InterPro" id="IPR036366">
    <property type="entry name" value="PGBDSf"/>
</dbReference>
<keyword evidence="5 7" id="KW-0573">Peptidoglycan synthesis</keyword>
<dbReference type="EMBL" id="JAGHKP010000004">
    <property type="protein sequence ID" value="MBO9155075.1"/>
    <property type="molecule type" value="Genomic_DNA"/>
</dbReference>
<dbReference type="SUPFAM" id="SSF141523">
    <property type="entry name" value="L,D-transpeptidase catalytic domain-like"/>
    <property type="match status" value="1"/>
</dbReference>
<evidence type="ECO:0000256" key="6">
    <source>
        <dbReference type="ARBA" id="ARBA00023316"/>
    </source>
</evidence>
<dbReference type="InterPro" id="IPR023346">
    <property type="entry name" value="Lysozyme-like_dom_sf"/>
</dbReference>